<organism evidence="2 3">
    <name type="scientific">Penicillium roqueforti (strain FM164)</name>
    <dbReference type="NCBI Taxonomy" id="1365484"/>
    <lineage>
        <taxon>Eukaryota</taxon>
        <taxon>Fungi</taxon>
        <taxon>Dikarya</taxon>
        <taxon>Ascomycota</taxon>
        <taxon>Pezizomycotina</taxon>
        <taxon>Eurotiomycetes</taxon>
        <taxon>Eurotiomycetidae</taxon>
        <taxon>Eurotiales</taxon>
        <taxon>Aspergillaceae</taxon>
        <taxon>Penicillium</taxon>
    </lineage>
</organism>
<evidence type="ECO:0000313" key="3">
    <source>
        <dbReference type="Proteomes" id="UP000030686"/>
    </source>
</evidence>
<accession>W6Q866</accession>
<protein>
    <submittedName>
        <fullName evidence="2">Genomic scaffold, ProqFM164S02</fullName>
    </submittedName>
</protein>
<reference evidence="2" key="1">
    <citation type="journal article" date="2014" name="Nat. Commun.">
        <title>Multiple recent horizontal transfers of a large genomic region in cheese making fungi.</title>
        <authorList>
            <person name="Cheeseman K."/>
            <person name="Ropars J."/>
            <person name="Renault P."/>
            <person name="Dupont J."/>
            <person name="Gouzy J."/>
            <person name="Branca A."/>
            <person name="Abraham A.L."/>
            <person name="Ceppi M."/>
            <person name="Conseiller E."/>
            <person name="Debuchy R."/>
            <person name="Malagnac F."/>
            <person name="Goarin A."/>
            <person name="Silar P."/>
            <person name="Lacoste S."/>
            <person name="Sallet E."/>
            <person name="Bensimon A."/>
            <person name="Giraud T."/>
            <person name="Brygoo Y."/>
        </authorList>
    </citation>
    <scope>NUCLEOTIDE SEQUENCE [LARGE SCALE GENOMIC DNA]</scope>
    <source>
        <strain evidence="2">FM164</strain>
    </source>
</reference>
<dbReference type="EMBL" id="HG792016">
    <property type="protein sequence ID" value="CDM30434.1"/>
    <property type="molecule type" value="Genomic_DNA"/>
</dbReference>
<sequence length="391" mass="43236">MARVTAELRINMSPSHEGPIWAALGIDMATNTQDRLATQHLIKEIYNPILYNALQQGRPWNGTFRGHCGFEVRRRITARQHELPAVVLAHVPDSAELTERIFDVLRFYRFTDPTWRVTDPNYPIFEVFSLPAPAGGLAPRPGPGFSLLPAPTPAHAPAPTPARLTRARARARALVPSPAPVPVPVLAPVPTSGHTFTPVRTRNRTIFPVASPNPVPAPVFPVSPVPKAATKDTFWASDSRLLVAPEDIHSPIPDDFYTADTTEAPSPPRTEFGISTSTIEQGKRKRTSDDEKDGETSPPQKKRSKASRLPKEKVEWSTFTTLSDSSSNDEEILDADGDAWMGESFTPYKIKNKSVEPDSSVWSSMRDYFLLKAREPTPDDQDEEHGLEIGE</sequence>
<dbReference type="OrthoDB" id="4366257at2759"/>
<dbReference type="OMA" id="RFTDPTW"/>
<keyword evidence="3" id="KW-1185">Reference proteome</keyword>
<dbReference type="STRING" id="1365484.W6Q866"/>
<feature type="region of interest" description="Disordered" evidence="1">
    <location>
        <begin position="246"/>
        <end position="331"/>
    </location>
</feature>
<dbReference type="AlphaFoldDB" id="W6Q866"/>
<proteinExistence type="predicted"/>
<name>W6Q866_PENRF</name>
<evidence type="ECO:0000313" key="2">
    <source>
        <dbReference type="EMBL" id="CDM30434.1"/>
    </source>
</evidence>
<dbReference type="Proteomes" id="UP000030686">
    <property type="component" value="Unassembled WGS sequence"/>
</dbReference>
<feature type="compositionally biased region" description="Polar residues" evidence="1">
    <location>
        <begin position="317"/>
        <end position="326"/>
    </location>
</feature>
<gene>
    <name evidence="2" type="ORF">PROQFM164_S02g000583</name>
</gene>
<evidence type="ECO:0000256" key="1">
    <source>
        <dbReference type="SAM" id="MobiDB-lite"/>
    </source>
</evidence>